<comment type="caution">
    <text evidence="1">The sequence shown here is derived from an EMBL/GenBank/DDBJ whole genome shotgun (WGS) entry which is preliminary data.</text>
</comment>
<dbReference type="Proteomes" id="UP001153365">
    <property type="component" value="Unassembled WGS sequence"/>
</dbReference>
<accession>A0AAV0AH81</accession>
<feature type="non-terminal residue" evidence="1">
    <location>
        <position position="1"/>
    </location>
</feature>
<keyword evidence="2" id="KW-1185">Reference proteome</keyword>
<dbReference type="EMBL" id="CALTRL010000367">
    <property type="protein sequence ID" value="CAH7667725.1"/>
    <property type="molecule type" value="Genomic_DNA"/>
</dbReference>
<evidence type="ECO:0000313" key="1">
    <source>
        <dbReference type="EMBL" id="CAH7667725.1"/>
    </source>
</evidence>
<sequence length="55" mass="6207">KNISGSYTFNASLESHRGQAKYIKLEKLFPDAAFLTKNALFVSVTLSEQRRMTPT</sequence>
<protein>
    <submittedName>
        <fullName evidence="1">Uncharacterized protein</fullName>
    </submittedName>
</protein>
<name>A0AAV0AH81_PHAPC</name>
<evidence type="ECO:0000313" key="2">
    <source>
        <dbReference type="Proteomes" id="UP001153365"/>
    </source>
</evidence>
<proteinExistence type="predicted"/>
<dbReference type="AlphaFoldDB" id="A0AAV0AH81"/>
<organism evidence="1 2">
    <name type="scientific">Phakopsora pachyrhizi</name>
    <name type="common">Asian soybean rust disease fungus</name>
    <dbReference type="NCBI Taxonomy" id="170000"/>
    <lineage>
        <taxon>Eukaryota</taxon>
        <taxon>Fungi</taxon>
        <taxon>Dikarya</taxon>
        <taxon>Basidiomycota</taxon>
        <taxon>Pucciniomycotina</taxon>
        <taxon>Pucciniomycetes</taxon>
        <taxon>Pucciniales</taxon>
        <taxon>Phakopsoraceae</taxon>
        <taxon>Phakopsora</taxon>
    </lineage>
</organism>
<gene>
    <name evidence="1" type="ORF">PPACK8108_LOCUS2150</name>
</gene>
<reference evidence="1" key="1">
    <citation type="submission" date="2022-06" db="EMBL/GenBank/DDBJ databases">
        <authorList>
            <consortium name="SYNGENTA / RWTH Aachen University"/>
        </authorList>
    </citation>
    <scope>NUCLEOTIDE SEQUENCE</scope>
</reference>